<evidence type="ECO:0000313" key="12">
    <source>
        <dbReference type="EMBL" id="KAI6649534.1"/>
    </source>
</evidence>
<dbReference type="PANTHER" id="PTHR24055">
    <property type="entry name" value="MITOGEN-ACTIVATED PROTEIN KINASE"/>
    <property type="match status" value="1"/>
</dbReference>
<dbReference type="InterPro" id="IPR011009">
    <property type="entry name" value="Kinase-like_dom_sf"/>
</dbReference>
<evidence type="ECO:0000313" key="13">
    <source>
        <dbReference type="Proteomes" id="UP001165289"/>
    </source>
</evidence>
<dbReference type="AlphaFoldDB" id="A0AAV7JM09"/>
<dbReference type="PROSITE" id="PS00108">
    <property type="entry name" value="PROTEIN_KINASE_ST"/>
    <property type="match status" value="1"/>
</dbReference>
<evidence type="ECO:0000256" key="6">
    <source>
        <dbReference type="ARBA" id="ARBA00047592"/>
    </source>
</evidence>
<comment type="similarity">
    <text evidence="9">Belongs to the protein kinase superfamily. Ser/Thr protein kinase family. MAP kinase subfamily.</text>
</comment>
<keyword evidence="13" id="KW-1185">Reference proteome</keyword>
<dbReference type="Proteomes" id="UP001165289">
    <property type="component" value="Unassembled WGS sequence"/>
</dbReference>
<accession>A0AAV7JM09</accession>
<evidence type="ECO:0000256" key="4">
    <source>
        <dbReference type="ARBA" id="ARBA00022777"/>
    </source>
</evidence>
<feature type="region of interest" description="Disordered" evidence="10">
    <location>
        <begin position="406"/>
        <end position="449"/>
    </location>
</feature>
<evidence type="ECO:0000256" key="3">
    <source>
        <dbReference type="ARBA" id="ARBA00022741"/>
    </source>
</evidence>
<evidence type="ECO:0000256" key="9">
    <source>
        <dbReference type="RuleBase" id="RU361165"/>
    </source>
</evidence>
<keyword evidence="5 8" id="KW-0067">ATP-binding</keyword>
<name>A0AAV7JM09_9METZ</name>
<dbReference type="Pfam" id="PF00069">
    <property type="entry name" value="Pkinase"/>
    <property type="match status" value="1"/>
</dbReference>
<dbReference type="InterPro" id="IPR050117">
    <property type="entry name" value="MAPK"/>
</dbReference>
<evidence type="ECO:0000259" key="11">
    <source>
        <dbReference type="PROSITE" id="PS50011"/>
    </source>
</evidence>
<dbReference type="EMBL" id="JAKMXF010000320">
    <property type="protein sequence ID" value="KAI6649534.1"/>
    <property type="molecule type" value="Genomic_DNA"/>
</dbReference>
<sequence>MSSAFNKLISDTAADSRAQPITNHSDRPQLRCYKIKHGGKEVTFTVDSRYKPDSSIGMGAYGVVCSALDTVTNKQVAIKKLPDPFSRLASAKRALREINILTHFEHENIICARDFLRLTGRDIYIKLDLMQTDLQQVINTNQLTDEHIKYFSYQMLKALKYIHSGNIVHRDLKPSNILVDENCNIKIGDFSLARDVKSQRPDFVCSRADNTLTEYVATRWYRAPELMMNVGPHTCALDIWSLGCIMAELINGKTLFPGTSYLNELQLILSVTGTPKKPLLERMRQDKVREYIQSLPEQKRTRLSSLFPSAPGECVSLVDKMLLLDPEERCTAETALKHRYLRVHHNPLVEAVCLKHFNFSFEKDFTSPELIKQAALEEIRGFYMRKNKKGNINDTLKILTEVLNQRDFSTSQPPPDRRFKPKRDNSCNRVLSPNPSTHIPSPETKRHKIEPHLRNVNNASSQTSLYLTNQSNSPYYPDDVIQMPQKNTRTIGTQTSPQLERRYDPIYESAPSNSYSMSPAPNYPPYTQEVSHLNSPFLDQTYPEFFPPVDYYEEVPNHEWIDIPYQPSSCNQGYAIGYEISPSINSYIPSNNNSSYFFEPKLPDFPVPPLTNVSSEHSSDCDPTTGQPDILSMPPPTPPQFQMGLQPVPVHIPKDTSNSLLTHWLNSDLAYPQDLPDLEDCCYDVINDLFADIFP</sequence>
<comment type="cofactor">
    <cofactor evidence="9">
        <name>Mg(2+)</name>
        <dbReference type="ChEBI" id="CHEBI:18420"/>
    </cofactor>
</comment>
<dbReference type="PROSITE" id="PS01351">
    <property type="entry name" value="MAPK"/>
    <property type="match status" value="1"/>
</dbReference>
<dbReference type="PROSITE" id="PS50011">
    <property type="entry name" value="PROTEIN_KINASE_DOM"/>
    <property type="match status" value="1"/>
</dbReference>
<dbReference type="InterPro" id="IPR000719">
    <property type="entry name" value="Prot_kinase_dom"/>
</dbReference>
<comment type="activity regulation">
    <text evidence="9">Activated by threonine and tyrosine phosphorylation.</text>
</comment>
<keyword evidence="3 8" id="KW-0547">Nucleotide-binding</keyword>
<feature type="compositionally biased region" description="Polar residues" evidence="10">
    <location>
        <begin position="427"/>
        <end position="439"/>
    </location>
</feature>
<evidence type="ECO:0000256" key="7">
    <source>
        <dbReference type="ARBA" id="ARBA00048312"/>
    </source>
</evidence>
<dbReference type="PROSITE" id="PS00107">
    <property type="entry name" value="PROTEIN_KINASE_ATP"/>
    <property type="match status" value="1"/>
</dbReference>
<dbReference type="FunFam" id="3.30.200.20:FF:000046">
    <property type="entry name" value="Mitogen-activated protein kinase"/>
    <property type="match status" value="1"/>
</dbReference>
<keyword evidence="2 9" id="KW-0808">Transferase</keyword>
<keyword evidence="1 9" id="KW-0723">Serine/threonine-protein kinase</keyword>
<comment type="caution">
    <text evidence="12">The sequence shown here is derived from an EMBL/GenBank/DDBJ whole genome shotgun (WGS) entry which is preliminary data.</text>
</comment>
<protein>
    <recommendedName>
        <fullName evidence="9">Mitogen-activated protein kinase</fullName>
        <ecNumber evidence="9">2.7.11.24</ecNumber>
    </recommendedName>
</protein>
<gene>
    <name evidence="12" type="ORF">LOD99_6700</name>
</gene>
<proteinExistence type="inferred from homology"/>
<keyword evidence="9" id="KW-0460">Magnesium</keyword>
<dbReference type="Gene3D" id="1.10.510.10">
    <property type="entry name" value="Transferase(Phosphotransferase) domain 1"/>
    <property type="match status" value="1"/>
</dbReference>
<dbReference type="InterPro" id="IPR017441">
    <property type="entry name" value="Protein_kinase_ATP_BS"/>
</dbReference>
<keyword evidence="4 9" id="KW-0418">Kinase</keyword>
<dbReference type="GO" id="GO:0004707">
    <property type="term" value="F:MAP kinase activity"/>
    <property type="evidence" value="ECO:0007669"/>
    <property type="project" value="UniProtKB-EC"/>
</dbReference>
<feature type="compositionally biased region" description="Basic and acidic residues" evidence="10">
    <location>
        <begin position="415"/>
        <end position="426"/>
    </location>
</feature>
<evidence type="ECO:0000256" key="5">
    <source>
        <dbReference type="ARBA" id="ARBA00022840"/>
    </source>
</evidence>
<evidence type="ECO:0000256" key="10">
    <source>
        <dbReference type="SAM" id="MobiDB-lite"/>
    </source>
</evidence>
<dbReference type="SMART" id="SM00220">
    <property type="entry name" value="S_TKc"/>
    <property type="match status" value="1"/>
</dbReference>
<dbReference type="InterPro" id="IPR003527">
    <property type="entry name" value="MAP_kinase_CS"/>
</dbReference>
<comment type="catalytic activity">
    <reaction evidence="6 9">
        <text>L-threonyl-[protein] + ATP = O-phospho-L-threonyl-[protein] + ADP + H(+)</text>
        <dbReference type="Rhea" id="RHEA:46608"/>
        <dbReference type="Rhea" id="RHEA-COMP:11060"/>
        <dbReference type="Rhea" id="RHEA-COMP:11605"/>
        <dbReference type="ChEBI" id="CHEBI:15378"/>
        <dbReference type="ChEBI" id="CHEBI:30013"/>
        <dbReference type="ChEBI" id="CHEBI:30616"/>
        <dbReference type="ChEBI" id="CHEBI:61977"/>
        <dbReference type="ChEBI" id="CHEBI:456216"/>
        <dbReference type="EC" id="2.7.11.24"/>
    </reaction>
</comment>
<evidence type="ECO:0000256" key="2">
    <source>
        <dbReference type="ARBA" id="ARBA00022679"/>
    </source>
</evidence>
<feature type="binding site" evidence="8">
    <location>
        <position position="80"/>
    </location>
    <ligand>
        <name>ATP</name>
        <dbReference type="ChEBI" id="CHEBI:30616"/>
    </ligand>
</feature>
<dbReference type="GO" id="GO:0005524">
    <property type="term" value="F:ATP binding"/>
    <property type="evidence" value="ECO:0007669"/>
    <property type="project" value="UniProtKB-UniRule"/>
</dbReference>
<evidence type="ECO:0000256" key="1">
    <source>
        <dbReference type="ARBA" id="ARBA00022527"/>
    </source>
</evidence>
<dbReference type="InterPro" id="IPR008271">
    <property type="entry name" value="Ser/Thr_kinase_AS"/>
</dbReference>
<dbReference type="FunFam" id="1.10.510.10:FF:000098">
    <property type="entry name" value="Mitogen-activated protein kinase 1"/>
    <property type="match status" value="1"/>
</dbReference>
<dbReference type="CDD" id="cd07834">
    <property type="entry name" value="STKc_MAPK"/>
    <property type="match status" value="1"/>
</dbReference>
<dbReference type="EC" id="2.7.11.24" evidence="9"/>
<organism evidence="12 13">
    <name type="scientific">Oopsacas minuta</name>
    <dbReference type="NCBI Taxonomy" id="111878"/>
    <lineage>
        <taxon>Eukaryota</taxon>
        <taxon>Metazoa</taxon>
        <taxon>Porifera</taxon>
        <taxon>Hexactinellida</taxon>
        <taxon>Hexasterophora</taxon>
        <taxon>Lyssacinosida</taxon>
        <taxon>Leucopsacidae</taxon>
        <taxon>Oopsacas</taxon>
    </lineage>
</organism>
<dbReference type="SUPFAM" id="SSF56112">
    <property type="entry name" value="Protein kinase-like (PK-like)"/>
    <property type="match status" value="1"/>
</dbReference>
<reference evidence="12 13" key="1">
    <citation type="journal article" date="2023" name="BMC Biol.">
        <title>The compact genome of the sponge Oopsacas minuta (Hexactinellida) is lacking key metazoan core genes.</title>
        <authorList>
            <person name="Santini S."/>
            <person name="Schenkelaars Q."/>
            <person name="Jourda C."/>
            <person name="Duchesne M."/>
            <person name="Belahbib H."/>
            <person name="Rocher C."/>
            <person name="Selva M."/>
            <person name="Riesgo A."/>
            <person name="Vervoort M."/>
            <person name="Leys S.P."/>
            <person name="Kodjabachian L."/>
            <person name="Le Bivic A."/>
            <person name="Borchiellini C."/>
            <person name="Claverie J.M."/>
            <person name="Renard E."/>
        </authorList>
    </citation>
    <scope>NUCLEOTIDE SEQUENCE [LARGE SCALE GENOMIC DNA]</scope>
    <source>
        <strain evidence="12">SPO-2</strain>
    </source>
</reference>
<feature type="domain" description="Protein kinase" evidence="11">
    <location>
        <begin position="50"/>
        <end position="341"/>
    </location>
</feature>
<comment type="catalytic activity">
    <reaction evidence="7">
        <text>L-seryl-[protein] + ATP = O-phospho-L-seryl-[protein] + ADP + H(+)</text>
        <dbReference type="Rhea" id="RHEA:17989"/>
        <dbReference type="Rhea" id="RHEA-COMP:9863"/>
        <dbReference type="Rhea" id="RHEA-COMP:11604"/>
        <dbReference type="ChEBI" id="CHEBI:15378"/>
        <dbReference type="ChEBI" id="CHEBI:29999"/>
        <dbReference type="ChEBI" id="CHEBI:30616"/>
        <dbReference type="ChEBI" id="CHEBI:83421"/>
        <dbReference type="ChEBI" id="CHEBI:456216"/>
        <dbReference type="EC" id="2.7.11.24"/>
    </reaction>
</comment>
<evidence type="ECO:0000256" key="8">
    <source>
        <dbReference type="PROSITE-ProRule" id="PRU10141"/>
    </source>
</evidence>
<dbReference type="Gene3D" id="3.30.200.20">
    <property type="entry name" value="Phosphorylase Kinase, domain 1"/>
    <property type="match status" value="1"/>
</dbReference>